<reference key="1">
    <citation type="submission" date="2010-11" db="EMBL/GenBank/DDBJ databases">
        <title>The complete sequence of chromosome of Isophaera pallida ATCC 43644.</title>
        <authorList>
            <consortium name="US DOE Joint Genome Institute (JGI-PGF)"/>
            <person name="Lucas S."/>
            <person name="Copeland A."/>
            <person name="Lapidus A."/>
            <person name="Bruce D."/>
            <person name="Goodwin L."/>
            <person name="Pitluck S."/>
            <person name="Kyrpides N."/>
            <person name="Mavromatis K."/>
            <person name="Pagani I."/>
            <person name="Ivanova N."/>
            <person name="Saunders E."/>
            <person name="Brettin T."/>
            <person name="Detter J.C."/>
            <person name="Han C."/>
            <person name="Tapia R."/>
            <person name="Land M."/>
            <person name="Hauser L."/>
            <person name="Markowitz V."/>
            <person name="Cheng J.-F."/>
            <person name="Hugenholtz P."/>
            <person name="Woyke T."/>
            <person name="Wu D."/>
            <person name="Eisen J.A."/>
        </authorList>
    </citation>
    <scope>NUCLEOTIDE SEQUENCE</scope>
    <source>
        <strain>ATCC 43644</strain>
    </source>
</reference>
<sequence length="51" mass="5727">MALRGKGSTGNESFQAYLSPRFNQLGNALYQHNNLRDAAETDRRTKLARTS</sequence>
<evidence type="ECO:0000313" key="2">
    <source>
        <dbReference type="Proteomes" id="UP000008631"/>
    </source>
</evidence>
<evidence type="ECO:0000313" key="1">
    <source>
        <dbReference type="EMBL" id="ADV62534.1"/>
    </source>
</evidence>
<dbReference type="AlphaFoldDB" id="E8R2N4"/>
<name>E8R2N4_ISOPI</name>
<accession>E8R2N4</accession>
<dbReference type="HOGENOM" id="CLU_3099710_0_0_0"/>
<dbReference type="Proteomes" id="UP000008631">
    <property type="component" value="Chromosome"/>
</dbReference>
<keyword evidence="2" id="KW-1185">Reference proteome</keyword>
<reference evidence="1 2" key="2">
    <citation type="journal article" date="2011" name="Stand. Genomic Sci.">
        <title>Complete genome sequence of Isosphaera pallida type strain (IS1B).</title>
        <authorList>
            <consortium name="US DOE Joint Genome Institute (JGI-PGF)"/>
            <person name="Goker M."/>
            <person name="Cleland D."/>
            <person name="Saunders E."/>
            <person name="Lapidus A."/>
            <person name="Nolan M."/>
            <person name="Lucas S."/>
            <person name="Hammon N."/>
            <person name="Deshpande S."/>
            <person name="Cheng J.F."/>
            <person name="Tapia R."/>
            <person name="Han C."/>
            <person name="Goodwin L."/>
            <person name="Pitluck S."/>
            <person name="Liolios K."/>
            <person name="Pagani I."/>
            <person name="Ivanova N."/>
            <person name="Mavromatis K."/>
            <person name="Pati A."/>
            <person name="Chen A."/>
            <person name="Palaniappan K."/>
            <person name="Land M."/>
            <person name="Hauser L."/>
            <person name="Chang Y.J."/>
            <person name="Jeffries C.D."/>
            <person name="Detter J.C."/>
            <person name="Beck B."/>
            <person name="Woyke T."/>
            <person name="Bristow J."/>
            <person name="Eisen J.A."/>
            <person name="Markowitz V."/>
            <person name="Hugenholtz P."/>
            <person name="Kyrpides N.C."/>
            <person name="Klenk H.P."/>
        </authorList>
    </citation>
    <scope>NUCLEOTIDE SEQUENCE [LARGE SCALE GENOMIC DNA]</scope>
    <source>
        <strain evidence="2">ATCC 43644 / DSM 9630 / IS1B</strain>
    </source>
</reference>
<dbReference type="EMBL" id="CP002353">
    <property type="protein sequence ID" value="ADV62534.1"/>
    <property type="molecule type" value="Genomic_DNA"/>
</dbReference>
<organism evidence="1 2">
    <name type="scientific">Isosphaera pallida (strain ATCC 43644 / DSM 9630 / IS1B)</name>
    <dbReference type="NCBI Taxonomy" id="575540"/>
    <lineage>
        <taxon>Bacteria</taxon>
        <taxon>Pseudomonadati</taxon>
        <taxon>Planctomycetota</taxon>
        <taxon>Planctomycetia</taxon>
        <taxon>Isosphaerales</taxon>
        <taxon>Isosphaeraceae</taxon>
        <taxon>Isosphaera</taxon>
    </lineage>
</organism>
<proteinExistence type="predicted"/>
<dbReference type="InParanoid" id="E8R2N4"/>
<gene>
    <name evidence="1" type="ordered locus">Isop_1954</name>
</gene>
<protein>
    <submittedName>
        <fullName evidence="1">Uncharacterized protein</fullName>
    </submittedName>
</protein>
<dbReference type="KEGG" id="ipa:Isop_1954"/>